<evidence type="ECO:0000313" key="1">
    <source>
        <dbReference type="EMBL" id="QLG47216.1"/>
    </source>
</evidence>
<dbReference type="InterPro" id="IPR011008">
    <property type="entry name" value="Dimeric_a/b-barrel"/>
</dbReference>
<name>A0A7H9AUU0_9FLAO</name>
<sequence length="104" mass="11687">MMSALVVLFNLKDQSAKEAYEQWAKETDVPTASQMSCVDDFKVYRLGNVMGTENPSPYQYCEVLQINDMDKLGEEASSEAMQKVAAQFQSFADNPMFIISEQIA</sequence>
<dbReference type="AlphaFoldDB" id="A0A7H9AUU0"/>
<evidence type="ECO:0000313" key="2">
    <source>
        <dbReference type="Proteomes" id="UP000509302"/>
    </source>
</evidence>
<gene>
    <name evidence="1" type="ORF">HYG79_06585</name>
</gene>
<keyword evidence="2" id="KW-1185">Reference proteome</keyword>
<dbReference type="Proteomes" id="UP000509302">
    <property type="component" value="Chromosome"/>
</dbReference>
<reference evidence="1 2" key="1">
    <citation type="journal article" date="2006" name="Int. J. Syst. Evol. Microbiol.">
        <title>Costertonia aggregata gen. nov., sp. nov., a mesophilic marine bacterium of the family Flavobacteriaceae, isolated from a mature biofilm.</title>
        <authorList>
            <person name="Kwon K.K."/>
            <person name="Lee Y.K."/>
            <person name="Lee H.K."/>
        </authorList>
    </citation>
    <scope>NUCLEOTIDE SEQUENCE [LARGE SCALE GENOMIC DNA]</scope>
    <source>
        <strain evidence="1 2">KCCM 42265</strain>
    </source>
</reference>
<dbReference type="Pfam" id="PF11639">
    <property type="entry name" value="HapK"/>
    <property type="match status" value="1"/>
</dbReference>
<dbReference type="SUPFAM" id="SSF54909">
    <property type="entry name" value="Dimeric alpha+beta barrel"/>
    <property type="match status" value="1"/>
</dbReference>
<proteinExistence type="predicted"/>
<accession>A0A7H9AUU0</accession>
<dbReference type="EMBL" id="CP058595">
    <property type="protein sequence ID" value="QLG47216.1"/>
    <property type="molecule type" value="Genomic_DNA"/>
</dbReference>
<dbReference type="Gene3D" id="3.30.70.100">
    <property type="match status" value="1"/>
</dbReference>
<dbReference type="KEGG" id="cagg:HYG79_06585"/>
<organism evidence="1 2">
    <name type="scientific">Costertonia aggregata</name>
    <dbReference type="NCBI Taxonomy" id="343403"/>
    <lineage>
        <taxon>Bacteria</taxon>
        <taxon>Pseudomonadati</taxon>
        <taxon>Bacteroidota</taxon>
        <taxon>Flavobacteriia</taxon>
        <taxon>Flavobacteriales</taxon>
        <taxon>Flavobacteriaceae</taxon>
        <taxon>Costertonia</taxon>
    </lineage>
</organism>
<protein>
    <submittedName>
        <fullName evidence="1">REDY-like protein HapK</fullName>
    </submittedName>
</protein>
<dbReference type="InterPro" id="IPR021667">
    <property type="entry name" value="HapK"/>
</dbReference>